<dbReference type="InterPro" id="IPR011991">
    <property type="entry name" value="ArsR-like_HTH"/>
</dbReference>
<gene>
    <name evidence="2" type="ORF">EZL74_05275</name>
</gene>
<evidence type="ECO:0000313" key="3">
    <source>
        <dbReference type="Proteomes" id="UP000293300"/>
    </source>
</evidence>
<protein>
    <submittedName>
        <fullName evidence="2">ArsR family transcriptional regulator</fullName>
    </submittedName>
</protein>
<proteinExistence type="predicted"/>
<keyword evidence="3" id="KW-1185">Reference proteome</keyword>
<dbReference type="RefSeq" id="WP_131475554.1">
    <property type="nucleotide sequence ID" value="NZ_SJPE01000004.1"/>
</dbReference>
<dbReference type="AlphaFoldDB" id="A0A4Q9Z469"/>
<dbReference type="InterPro" id="IPR001845">
    <property type="entry name" value="HTH_ArsR_DNA-bd_dom"/>
</dbReference>
<dbReference type="SUPFAM" id="SSF46785">
    <property type="entry name" value="Winged helix' DNA-binding domain"/>
    <property type="match status" value="1"/>
</dbReference>
<reference evidence="2 3" key="1">
    <citation type="submission" date="2019-02" db="EMBL/GenBank/DDBJ databases">
        <title>Flavobacterium sp. RD-2-33 isolated from forest soil.</title>
        <authorList>
            <person name="Chaudhary D.K."/>
        </authorList>
    </citation>
    <scope>NUCLEOTIDE SEQUENCE [LARGE SCALE GENOMIC DNA]</scope>
    <source>
        <strain evidence="2 3">RD-2-33</strain>
    </source>
</reference>
<dbReference type="PRINTS" id="PR00778">
    <property type="entry name" value="HTHARSR"/>
</dbReference>
<evidence type="ECO:0000259" key="1">
    <source>
        <dbReference type="PROSITE" id="PS50987"/>
    </source>
</evidence>
<comment type="caution">
    <text evidence="2">The sequence shown here is derived from an EMBL/GenBank/DDBJ whole genome shotgun (WGS) entry which is preliminary data.</text>
</comment>
<dbReference type="NCBIfam" id="NF033788">
    <property type="entry name" value="HTH_metalloreg"/>
    <property type="match status" value="1"/>
</dbReference>
<sequence>MRRDVFQAIADPTRRAILSLLAAQTLTLNAVAENFDISRPAISKHIKILNECGLIEIQNKGRERYCIAKLENLNEVSVWIEQYKQFWENKLDALENYLDKIQKNNNDNNK</sequence>
<dbReference type="SMART" id="SM00418">
    <property type="entry name" value="HTH_ARSR"/>
    <property type="match status" value="1"/>
</dbReference>
<name>A0A4Q9Z469_9FLAO</name>
<accession>A0A4Q9Z469</accession>
<dbReference type="PANTHER" id="PTHR38600">
    <property type="entry name" value="TRANSCRIPTIONAL REGULATORY PROTEIN"/>
    <property type="match status" value="1"/>
</dbReference>
<evidence type="ECO:0000313" key="2">
    <source>
        <dbReference type="EMBL" id="TBX70158.1"/>
    </source>
</evidence>
<organism evidence="2 3">
    <name type="scientific">Flavobacterium silvisoli</name>
    <dbReference type="NCBI Taxonomy" id="2529433"/>
    <lineage>
        <taxon>Bacteria</taxon>
        <taxon>Pseudomonadati</taxon>
        <taxon>Bacteroidota</taxon>
        <taxon>Flavobacteriia</taxon>
        <taxon>Flavobacteriales</taxon>
        <taxon>Flavobacteriaceae</taxon>
        <taxon>Flavobacterium</taxon>
    </lineage>
</organism>
<dbReference type="PROSITE" id="PS50987">
    <property type="entry name" value="HTH_ARSR_2"/>
    <property type="match status" value="1"/>
</dbReference>
<dbReference type="Pfam" id="PF01022">
    <property type="entry name" value="HTH_5"/>
    <property type="match status" value="1"/>
</dbReference>
<dbReference type="InterPro" id="IPR036390">
    <property type="entry name" value="WH_DNA-bd_sf"/>
</dbReference>
<dbReference type="EMBL" id="SJPE01000004">
    <property type="protein sequence ID" value="TBX70158.1"/>
    <property type="molecule type" value="Genomic_DNA"/>
</dbReference>
<dbReference type="CDD" id="cd00090">
    <property type="entry name" value="HTH_ARSR"/>
    <property type="match status" value="1"/>
</dbReference>
<dbReference type="InterPro" id="IPR036388">
    <property type="entry name" value="WH-like_DNA-bd_sf"/>
</dbReference>
<dbReference type="PANTHER" id="PTHR38600:SF2">
    <property type="entry name" value="SLL0088 PROTEIN"/>
    <property type="match status" value="1"/>
</dbReference>
<feature type="domain" description="HTH arsR-type" evidence="1">
    <location>
        <begin position="1"/>
        <end position="88"/>
    </location>
</feature>
<dbReference type="OrthoDB" id="9799175at2"/>
<dbReference type="Proteomes" id="UP000293300">
    <property type="component" value="Unassembled WGS sequence"/>
</dbReference>
<dbReference type="Gene3D" id="1.10.10.10">
    <property type="entry name" value="Winged helix-like DNA-binding domain superfamily/Winged helix DNA-binding domain"/>
    <property type="match status" value="1"/>
</dbReference>
<dbReference type="GO" id="GO:0003700">
    <property type="term" value="F:DNA-binding transcription factor activity"/>
    <property type="evidence" value="ECO:0007669"/>
    <property type="project" value="InterPro"/>
</dbReference>